<keyword evidence="1" id="KW-0812">Transmembrane</keyword>
<sequence>MIIISLILMSIKLFFFATPLVGLVASSIFLDYRSTLRISLVLLICQLISLLVQSLFVKGGIEKWNFIKFIIDIPILALSYYIYPMIPDQVIDVYYHCFQWIFPLLVYTVESYQAILLIVFKSRSFSNQLITNDSNDFIFKSMVILISVISYSLSFFMIYQIFNNNIISTLNSCLLSSLGTLLILLIPYMYMVEESMISDISLITLMVCLNLFSFFFQFDTSSIINTINILKSLSYLVTFILISYPIITNKFDNNNNDQFVNDDDESILLKLKSKIFHIGLVIALTYLPLSMTNIVSNGSLLFRYLQGVFTVLCYFGLLSQNNSDPFKFKYD</sequence>
<gene>
    <name evidence="2" type="ORF">RB653_003028</name>
</gene>
<feature type="transmembrane region" description="Helical" evidence="1">
    <location>
        <begin position="275"/>
        <end position="295"/>
    </location>
</feature>
<keyword evidence="3" id="KW-1185">Reference proteome</keyword>
<dbReference type="AlphaFoldDB" id="A0AAN7YZ66"/>
<protein>
    <submittedName>
        <fullName evidence="2">Uncharacterized protein</fullName>
    </submittedName>
</protein>
<feature type="transmembrane region" description="Helical" evidence="1">
    <location>
        <begin position="69"/>
        <end position="86"/>
    </location>
</feature>
<name>A0AAN7YZ66_9MYCE</name>
<feature type="transmembrane region" description="Helical" evidence="1">
    <location>
        <begin position="36"/>
        <end position="57"/>
    </location>
</feature>
<accession>A0AAN7YZ66</accession>
<keyword evidence="1" id="KW-1133">Transmembrane helix</keyword>
<evidence type="ECO:0000256" key="1">
    <source>
        <dbReference type="SAM" id="Phobius"/>
    </source>
</evidence>
<organism evidence="2 3">
    <name type="scientific">Dictyostelium firmibasis</name>
    <dbReference type="NCBI Taxonomy" id="79012"/>
    <lineage>
        <taxon>Eukaryota</taxon>
        <taxon>Amoebozoa</taxon>
        <taxon>Evosea</taxon>
        <taxon>Eumycetozoa</taxon>
        <taxon>Dictyostelia</taxon>
        <taxon>Dictyosteliales</taxon>
        <taxon>Dictyosteliaceae</taxon>
        <taxon>Dictyostelium</taxon>
    </lineage>
</organism>
<feature type="transmembrane region" description="Helical" evidence="1">
    <location>
        <begin position="12"/>
        <end position="30"/>
    </location>
</feature>
<dbReference type="EMBL" id="JAVFKY010000004">
    <property type="protein sequence ID" value="KAK5578075.1"/>
    <property type="molecule type" value="Genomic_DNA"/>
</dbReference>
<keyword evidence="1" id="KW-0472">Membrane</keyword>
<proteinExistence type="predicted"/>
<feature type="transmembrane region" description="Helical" evidence="1">
    <location>
        <begin position="168"/>
        <end position="188"/>
    </location>
</feature>
<evidence type="ECO:0000313" key="3">
    <source>
        <dbReference type="Proteomes" id="UP001344447"/>
    </source>
</evidence>
<evidence type="ECO:0000313" key="2">
    <source>
        <dbReference type="EMBL" id="KAK5578075.1"/>
    </source>
</evidence>
<reference evidence="2 3" key="1">
    <citation type="submission" date="2023-11" db="EMBL/GenBank/DDBJ databases">
        <title>Dfirmibasis_genome.</title>
        <authorList>
            <person name="Edelbroek B."/>
            <person name="Kjellin J."/>
            <person name="Jerlstrom-Hultqvist J."/>
            <person name="Soderbom F."/>
        </authorList>
    </citation>
    <scope>NUCLEOTIDE SEQUENCE [LARGE SCALE GENOMIC DNA]</scope>
    <source>
        <strain evidence="2 3">TNS-C-14</strain>
    </source>
</reference>
<feature type="transmembrane region" description="Helical" evidence="1">
    <location>
        <begin position="200"/>
        <end position="217"/>
    </location>
</feature>
<dbReference type="Proteomes" id="UP001344447">
    <property type="component" value="Unassembled WGS sequence"/>
</dbReference>
<feature type="transmembrane region" description="Helical" evidence="1">
    <location>
        <begin position="141"/>
        <end position="162"/>
    </location>
</feature>
<feature type="transmembrane region" description="Helical" evidence="1">
    <location>
        <begin position="301"/>
        <end position="319"/>
    </location>
</feature>
<feature type="transmembrane region" description="Helical" evidence="1">
    <location>
        <begin position="229"/>
        <end position="247"/>
    </location>
</feature>
<comment type="caution">
    <text evidence="2">The sequence shown here is derived from an EMBL/GenBank/DDBJ whole genome shotgun (WGS) entry which is preliminary data.</text>
</comment>